<keyword evidence="4" id="KW-0997">Cell inner membrane</keyword>
<gene>
    <name evidence="11" type="ORF">CLV46_2184</name>
</gene>
<reference evidence="11 12" key="1">
    <citation type="submission" date="2017-11" db="EMBL/GenBank/DDBJ databases">
        <title>Genomic Encyclopedia of Archaeal and Bacterial Type Strains, Phase II (KMG-II): From Individual Species to Whole Genera.</title>
        <authorList>
            <person name="Goeker M."/>
        </authorList>
    </citation>
    <scope>NUCLEOTIDE SEQUENCE [LARGE SCALE GENOMIC DNA]</scope>
    <source>
        <strain evidence="11 12">DSM 27393</strain>
    </source>
</reference>
<evidence type="ECO:0000256" key="7">
    <source>
        <dbReference type="ARBA" id="ARBA00022989"/>
    </source>
</evidence>
<protein>
    <submittedName>
        <fullName evidence="11">CysZ protein</fullName>
    </submittedName>
</protein>
<dbReference type="GO" id="GO:0009675">
    <property type="term" value="F:high-affinity sulfate:proton symporter activity"/>
    <property type="evidence" value="ECO:0007669"/>
    <property type="project" value="TreeGrafter"/>
</dbReference>
<dbReference type="GO" id="GO:0005886">
    <property type="term" value="C:plasma membrane"/>
    <property type="evidence" value="ECO:0007669"/>
    <property type="project" value="TreeGrafter"/>
</dbReference>
<dbReference type="PANTHER" id="PTHR37468">
    <property type="entry name" value="SULFATE TRANSPORTER CYSZ"/>
    <property type="match status" value="1"/>
</dbReference>
<dbReference type="GO" id="GO:0000103">
    <property type="term" value="P:sulfate assimilation"/>
    <property type="evidence" value="ECO:0007669"/>
    <property type="project" value="TreeGrafter"/>
</dbReference>
<feature type="transmembrane region" description="Helical" evidence="10">
    <location>
        <begin position="137"/>
        <end position="157"/>
    </location>
</feature>
<dbReference type="InterPro" id="IPR050480">
    <property type="entry name" value="CysZ-like"/>
</dbReference>
<keyword evidence="6 10" id="KW-0812">Transmembrane</keyword>
<dbReference type="GO" id="GO:0019344">
    <property type="term" value="P:cysteine biosynthetic process"/>
    <property type="evidence" value="ECO:0007669"/>
    <property type="project" value="TreeGrafter"/>
</dbReference>
<evidence type="ECO:0000256" key="4">
    <source>
        <dbReference type="ARBA" id="ARBA00022519"/>
    </source>
</evidence>
<evidence type="ECO:0000256" key="3">
    <source>
        <dbReference type="ARBA" id="ARBA00022475"/>
    </source>
</evidence>
<evidence type="ECO:0000256" key="2">
    <source>
        <dbReference type="ARBA" id="ARBA00022448"/>
    </source>
</evidence>
<evidence type="ECO:0000313" key="11">
    <source>
        <dbReference type="EMBL" id="PJJ72611.1"/>
    </source>
</evidence>
<dbReference type="InterPro" id="IPR059112">
    <property type="entry name" value="CysZ/EI24"/>
</dbReference>
<proteinExistence type="predicted"/>
<organism evidence="11 12">
    <name type="scientific">Diaminobutyricimonas aerilata</name>
    <dbReference type="NCBI Taxonomy" id="1162967"/>
    <lineage>
        <taxon>Bacteria</taxon>
        <taxon>Bacillati</taxon>
        <taxon>Actinomycetota</taxon>
        <taxon>Actinomycetes</taxon>
        <taxon>Micrococcales</taxon>
        <taxon>Microbacteriaceae</taxon>
        <taxon>Diaminobutyricimonas</taxon>
    </lineage>
</organism>
<keyword evidence="5" id="KW-0028">Amino-acid biosynthesis</keyword>
<evidence type="ECO:0000256" key="1">
    <source>
        <dbReference type="ARBA" id="ARBA00004141"/>
    </source>
</evidence>
<accession>A0A2M9CL48</accession>
<keyword evidence="7 10" id="KW-1133">Transmembrane helix</keyword>
<feature type="transmembrane region" description="Helical" evidence="10">
    <location>
        <begin position="24"/>
        <end position="50"/>
    </location>
</feature>
<dbReference type="Pfam" id="PF07264">
    <property type="entry name" value="EI24"/>
    <property type="match status" value="1"/>
</dbReference>
<comment type="caution">
    <text evidence="11">The sequence shown here is derived from an EMBL/GenBank/DDBJ whole genome shotgun (WGS) entry which is preliminary data.</text>
</comment>
<keyword evidence="2" id="KW-0813">Transport</keyword>
<evidence type="ECO:0000313" key="12">
    <source>
        <dbReference type="Proteomes" id="UP000228758"/>
    </source>
</evidence>
<evidence type="ECO:0000256" key="8">
    <source>
        <dbReference type="ARBA" id="ARBA00023032"/>
    </source>
</evidence>
<feature type="transmembrane region" description="Helical" evidence="10">
    <location>
        <begin position="163"/>
        <end position="186"/>
    </location>
</feature>
<sequence length="258" mass="27034">MQRILLGSGYLGRGLRMWITSPRLMFLGALPALLVGIVYVALLVALAFQLDTIATALTGFAERWDEPWRLSVRVAVGAAVAALALLIAVFTYTALTLALGDPFYERISRRVEERLGGAPAELEEPWWRGLARGIGNALRLLAATAFIGLLLFALGLIPLVGTPLAAVLGAVTGGWFLAVELAGYPFDARGLPLAARRRMLATGRATTLGFGVLTYLLFLVPLGAVVVMPAAVAGATLMSRDALAAAGEQPAVGPGLTG</sequence>
<dbReference type="EMBL" id="PGFF01000001">
    <property type="protein sequence ID" value="PJJ72611.1"/>
    <property type="molecule type" value="Genomic_DNA"/>
</dbReference>
<evidence type="ECO:0000256" key="10">
    <source>
        <dbReference type="SAM" id="Phobius"/>
    </source>
</evidence>
<dbReference type="PANTHER" id="PTHR37468:SF1">
    <property type="entry name" value="SULFATE TRANSPORTER CYSZ"/>
    <property type="match status" value="1"/>
</dbReference>
<keyword evidence="3" id="KW-1003">Cell membrane</keyword>
<keyword evidence="12" id="KW-1185">Reference proteome</keyword>
<name>A0A2M9CL48_9MICO</name>
<keyword evidence="8" id="KW-0764">Sulfate transport</keyword>
<evidence type="ECO:0000256" key="9">
    <source>
        <dbReference type="ARBA" id="ARBA00023136"/>
    </source>
</evidence>
<dbReference type="AlphaFoldDB" id="A0A2M9CL48"/>
<feature type="transmembrane region" description="Helical" evidence="10">
    <location>
        <begin position="70"/>
        <end position="100"/>
    </location>
</feature>
<evidence type="ECO:0000256" key="6">
    <source>
        <dbReference type="ARBA" id="ARBA00022692"/>
    </source>
</evidence>
<feature type="transmembrane region" description="Helical" evidence="10">
    <location>
        <begin position="207"/>
        <end position="232"/>
    </location>
</feature>
<evidence type="ECO:0000256" key="5">
    <source>
        <dbReference type="ARBA" id="ARBA00022605"/>
    </source>
</evidence>
<keyword evidence="9 10" id="KW-0472">Membrane</keyword>
<comment type="subcellular location">
    <subcellularLocation>
        <location evidence="1">Membrane</location>
        <topology evidence="1">Multi-pass membrane protein</topology>
    </subcellularLocation>
</comment>
<dbReference type="Proteomes" id="UP000228758">
    <property type="component" value="Unassembled WGS sequence"/>
</dbReference>